<evidence type="ECO:0000256" key="1">
    <source>
        <dbReference type="SAM" id="MobiDB-lite"/>
    </source>
</evidence>
<dbReference type="EMBL" id="JNBR01000441">
    <property type="protein sequence ID" value="OQR92819.1"/>
    <property type="molecule type" value="Genomic_DNA"/>
</dbReference>
<evidence type="ECO:0000313" key="3">
    <source>
        <dbReference type="Proteomes" id="UP000243579"/>
    </source>
</evidence>
<evidence type="ECO:0000313" key="2">
    <source>
        <dbReference type="EMBL" id="OQR92819.1"/>
    </source>
</evidence>
<protein>
    <submittedName>
        <fullName evidence="2">Uncharacterized protein</fullName>
    </submittedName>
</protein>
<proteinExistence type="predicted"/>
<dbReference type="OrthoDB" id="72368at2759"/>
<organism evidence="2 3">
    <name type="scientific">Achlya hypogyna</name>
    <name type="common">Oomycete</name>
    <name type="synonym">Protoachlya hypogyna</name>
    <dbReference type="NCBI Taxonomy" id="1202772"/>
    <lineage>
        <taxon>Eukaryota</taxon>
        <taxon>Sar</taxon>
        <taxon>Stramenopiles</taxon>
        <taxon>Oomycota</taxon>
        <taxon>Saprolegniomycetes</taxon>
        <taxon>Saprolegniales</taxon>
        <taxon>Achlyaceae</taxon>
        <taxon>Achlya</taxon>
    </lineage>
</organism>
<feature type="region of interest" description="Disordered" evidence="1">
    <location>
        <begin position="29"/>
        <end position="67"/>
    </location>
</feature>
<name>A0A1V9Z4A2_ACHHY</name>
<gene>
    <name evidence="2" type="ORF">ACHHYP_03191</name>
</gene>
<comment type="caution">
    <text evidence="2">The sequence shown here is derived from an EMBL/GenBank/DDBJ whole genome shotgun (WGS) entry which is preliminary data.</text>
</comment>
<dbReference type="Proteomes" id="UP000243579">
    <property type="component" value="Unassembled WGS sequence"/>
</dbReference>
<reference evidence="2 3" key="1">
    <citation type="journal article" date="2014" name="Genome Biol. Evol.">
        <title>The secreted proteins of Achlya hypogyna and Thraustotheca clavata identify the ancestral oomycete secretome and reveal gene acquisitions by horizontal gene transfer.</title>
        <authorList>
            <person name="Misner I."/>
            <person name="Blouin N."/>
            <person name="Leonard G."/>
            <person name="Richards T.A."/>
            <person name="Lane C.E."/>
        </authorList>
    </citation>
    <scope>NUCLEOTIDE SEQUENCE [LARGE SCALE GENOMIC DNA]</scope>
    <source>
        <strain evidence="2 3">ATCC 48635</strain>
    </source>
</reference>
<accession>A0A1V9Z4A2</accession>
<feature type="region of interest" description="Disordered" evidence="1">
    <location>
        <begin position="125"/>
        <end position="145"/>
    </location>
</feature>
<dbReference type="AlphaFoldDB" id="A0A1V9Z4A2"/>
<sequence length="162" mass="17435">MAKASDGDALEDFVLSAWSCGEETLGVASVWPERSKARPAKPPSAPEPKPIDDACSQPSPPRPSSLVDAGRLQMYKIAVPRTYPAVLTPRSQASRSTSVWLPSHDWSTTITKVDFGADTIPDAAVPNQESNIPARAAAKPIKSSKKTLQELHPGLNRVWPLN</sequence>
<keyword evidence="3" id="KW-1185">Reference proteome</keyword>